<dbReference type="eggNOG" id="COG0567">
    <property type="taxonomic scope" value="Bacteria"/>
</dbReference>
<dbReference type="Gene3D" id="1.10.287.1150">
    <property type="entry name" value="TPP helical domain"/>
    <property type="match status" value="1"/>
</dbReference>
<dbReference type="RefSeq" id="WP_003336190.1">
    <property type="nucleotide sequence ID" value="NZ_CP007806.1"/>
</dbReference>
<dbReference type="GO" id="GO:0006099">
    <property type="term" value="P:tricarboxylic acid cycle"/>
    <property type="evidence" value="ECO:0007669"/>
    <property type="project" value="TreeGrafter"/>
</dbReference>
<dbReference type="Pfam" id="PF02779">
    <property type="entry name" value="Transket_pyr"/>
    <property type="match status" value="1"/>
</dbReference>
<dbReference type="InterPro" id="IPR023784">
    <property type="entry name" value="2oxoglutarate_DH_E1_bac"/>
</dbReference>
<dbReference type="AlphaFoldDB" id="A0A075R6A9"/>
<dbReference type="Pfam" id="PF00676">
    <property type="entry name" value="E1_dh"/>
    <property type="match status" value="1"/>
</dbReference>
<evidence type="ECO:0000256" key="5">
    <source>
        <dbReference type="ARBA" id="ARBA00051911"/>
    </source>
</evidence>
<gene>
    <name evidence="6" type="primary">odhA</name>
    <name evidence="8" type="ORF">BRLA_c026670</name>
</gene>
<organism evidence="8 9">
    <name type="scientific">Brevibacillus laterosporus LMG 15441</name>
    <dbReference type="NCBI Taxonomy" id="1042163"/>
    <lineage>
        <taxon>Bacteria</taxon>
        <taxon>Bacillati</taxon>
        <taxon>Bacillota</taxon>
        <taxon>Bacilli</taxon>
        <taxon>Bacillales</taxon>
        <taxon>Paenibacillaceae</taxon>
        <taxon>Brevibacillus</taxon>
    </lineage>
</organism>
<dbReference type="InterPro" id="IPR029061">
    <property type="entry name" value="THDP-binding"/>
</dbReference>
<keyword evidence="3 6" id="KW-0786">Thiamine pyrophosphate</keyword>
<dbReference type="NCBIfam" id="TIGR00239">
    <property type="entry name" value="2oxo_dh_E1"/>
    <property type="match status" value="1"/>
</dbReference>
<dbReference type="Gene3D" id="3.40.50.970">
    <property type="match status" value="1"/>
</dbReference>
<dbReference type="STRING" id="1042163.BRLA_c026670"/>
<dbReference type="GO" id="GO:0045252">
    <property type="term" value="C:oxoglutarate dehydrogenase complex"/>
    <property type="evidence" value="ECO:0007669"/>
    <property type="project" value="TreeGrafter"/>
</dbReference>
<evidence type="ECO:0000256" key="1">
    <source>
        <dbReference type="ARBA" id="ARBA00001964"/>
    </source>
</evidence>
<dbReference type="InterPro" id="IPR042179">
    <property type="entry name" value="KGD_C_sf"/>
</dbReference>
<dbReference type="Pfam" id="PF16870">
    <property type="entry name" value="OxoGdeHyase_C"/>
    <property type="match status" value="1"/>
</dbReference>
<dbReference type="InterPro" id="IPR011603">
    <property type="entry name" value="2oxoglutarate_DH_E1"/>
</dbReference>
<dbReference type="InterPro" id="IPR005475">
    <property type="entry name" value="Transketolase-like_Pyr-bd"/>
</dbReference>
<dbReference type="PANTHER" id="PTHR23152">
    <property type="entry name" value="2-OXOGLUTARATE DEHYDROGENASE"/>
    <property type="match status" value="1"/>
</dbReference>
<dbReference type="GO" id="GO:0005829">
    <property type="term" value="C:cytosol"/>
    <property type="evidence" value="ECO:0007669"/>
    <property type="project" value="TreeGrafter"/>
</dbReference>
<dbReference type="HAMAP" id="MF_01169">
    <property type="entry name" value="SucA_OdhA"/>
    <property type="match status" value="1"/>
</dbReference>
<dbReference type="SMART" id="SM00861">
    <property type="entry name" value="Transket_pyr"/>
    <property type="match status" value="1"/>
</dbReference>
<evidence type="ECO:0000256" key="4">
    <source>
        <dbReference type="ARBA" id="ARBA00023152"/>
    </source>
</evidence>
<dbReference type="CDD" id="cd02016">
    <property type="entry name" value="TPP_E1_OGDC_like"/>
    <property type="match status" value="1"/>
</dbReference>
<dbReference type="EMBL" id="CP007806">
    <property type="protein sequence ID" value="AIG26986.1"/>
    <property type="molecule type" value="Genomic_DNA"/>
</dbReference>
<accession>A0A075R6A9</accession>
<evidence type="ECO:0000313" key="8">
    <source>
        <dbReference type="EMBL" id="AIG26986.1"/>
    </source>
</evidence>
<dbReference type="NCBIfam" id="NF008907">
    <property type="entry name" value="PRK12270.1"/>
    <property type="match status" value="1"/>
</dbReference>
<dbReference type="PANTHER" id="PTHR23152:SF4">
    <property type="entry name" value="2-OXOADIPATE DEHYDROGENASE COMPLEX COMPONENT E1"/>
    <property type="match status" value="1"/>
</dbReference>
<keyword evidence="9" id="KW-1185">Reference proteome</keyword>
<evidence type="ECO:0000256" key="6">
    <source>
        <dbReference type="HAMAP-Rule" id="MF_01169"/>
    </source>
</evidence>
<dbReference type="FunFam" id="3.40.50.970:FF:000036">
    <property type="entry name" value="2-oxoglutarate dehydrogenase E1 component"/>
    <property type="match status" value="1"/>
</dbReference>
<comment type="cofactor">
    <cofactor evidence="1 6">
        <name>thiamine diphosphate</name>
        <dbReference type="ChEBI" id="CHEBI:58937"/>
    </cofactor>
</comment>
<dbReference type="NCBIfam" id="NF006914">
    <property type="entry name" value="PRK09404.1"/>
    <property type="match status" value="1"/>
</dbReference>
<dbReference type="GO" id="GO:0006096">
    <property type="term" value="P:glycolytic process"/>
    <property type="evidence" value="ECO:0007669"/>
    <property type="project" value="UniProtKB-UniRule"/>
</dbReference>
<dbReference type="GO" id="GO:0030976">
    <property type="term" value="F:thiamine pyrophosphate binding"/>
    <property type="evidence" value="ECO:0007669"/>
    <property type="project" value="UniProtKB-UniRule"/>
</dbReference>
<comment type="function">
    <text evidence="6">E1 component of the 2-oxoglutarate dehydrogenase (OGDH) complex which catalyzes the decarboxylation of 2-oxoglutarate, the first step in the conversion of 2-oxoglutarate to succinyl-CoA and CO(2).</text>
</comment>
<dbReference type="Proteomes" id="UP000005850">
    <property type="component" value="Chromosome"/>
</dbReference>
<sequence length="948" mass="106774">MSMNNKLPASPWAEFYGPNLGYVFEQYEIYMENPEEVPADLRKLFDNWGSPVLPENDLHGQEMTPESSAPRTLPFAKMKKFVAALQLADTIRGFGHLGANLYPLEAQAPQADLLNLDQYGLTEADLRDIPAEFICKHQPERFANGWEAIQYLKGTYTSNIAFEIQHVDEAEEKAWIQSMIESGEVTKELSLQKKTDLLKRLNEVEGFEKFLHKQFVGAKRFSVEGLDVLVPVIDELVEHSVQAGTSDVTISMAHRGRLNVLTHVLGKPYEDIFSQFQHSPKEKLDKAQEAHVGWTGDVKYHFGAVKEIKNGDKTTRITMAHNPSHLEVSGSIVQGYTRAAQDDRSQAGYPKQDEYKAMSILVHGDAAFPGQGVVAETLNYSGIKGYKTGGTVHIIANNRVGFTTESEDSRSTRYASDLAKGYGIPIIHVNADDPEACIAAAKLAFQYRSKFYKDVLIDLIGYRRLGHNEMDEPMATNPMTYIVVRKHPTITQIYKDRLTERNELSKEQIEAIEETVKQAFVKAYEKVNKAHDDSGLIPDLPDAVKIGYPKVKTSVDLKKLTEINADLLKWPEGFHVFDKLEKILSRRQQVFADNSKIDWAHAEVLAFSTILEDGTPIRLSGQDSERGTFSHRNLVLHDSKTGETYSPLHRLPGAKASFEVRNSPLSEYAVLGFEYGYNVFAPETLVMWEAQFGDFANTAQVIFDQYISAGRAKWGQKSGLVMLLPHGYEGQGPEHSSARLERFLQLSAENNWTVANLSSSAQYFHILRRQAAMLNKDEVRPLVIMSPKSLLRNPSAGSAIDEFTNGEFKTVIEQQGLGQKAEAVERLVFCTGRMAVDLSDQVADVGKFDWLQIVRVEELYPFPTEKINEIIRKYKNLREIVWTQEEPRNMGAWTFVEPRLKALAPKGVNVSYNGRMRRSSPSEGDPVAHKKEQQRILAQSVTRNLVRV</sequence>
<dbReference type="InterPro" id="IPR001017">
    <property type="entry name" value="DH_E1"/>
</dbReference>
<dbReference type="KEGG" id="blr:BRLA_c026670"/>
<dbReference type="SUPFAM" id="SSF52518">
    <property type="entry name" value="Thiamin diphosphate-binding fold (THDP-binding)"/>
    <property type="match status" value="2"/>
</dbReference>
<dbReference type="Gene3D" id="3.40.50.12470">
    <property type="match status" value="1"/>
</dbReference>
<protein>
    <recommendedName>
        <fullName evidence="6">2-oxoglutarate dehydrogenase E1 component</fullName>
        <ecNumber evidence="6">1.2.4.2</ecNumber>
    </recommendedName>
    <alternativeName>
        <fullName evidence="6">Alpha-ketoglutarate dehydrogenase</fullName>
    </alternativeName>
</protein>
<reference evidence="8 9" key="1">
    <citation type="journal article" date="2011" name="J. Bacteriol.">
        <title>Genome sequence of Brevibacillus laterosporus LMG 15441, a pathogen of invertebrates.</title>
        <authorList>
            <person name="Djukic M."/>
            <person name="Poehlein A."/>
            <person name="Thurmer A."/>
            <person name="Daniel R."/>
        </authorList>
    </citation>
    <scope>NUCLEOTIDE SEQUENCE [LARGE SCALE GENOMIC DNA]</scope>
    <source>
        <strain evidence="8 9">LMG 15441</strain>
    </source>
</reference>
<dbReference type="InterPro" id="IPR031717">
    <property type="entry name" value="ODO-1/KGD_C"/>
</dbReference>
<dbReference type="HOGENOM" id="CLU_004709_1_0_9"/>
<comment type="subunit">
    <text evidence="6">Homodimer. Part of the 2-oxoglutarate dehydrogenase (OGDH) complex composed of E1 (2-oxoglutarate dehydrogenase), E2 (dihydrolipoamide succinyltransferase) and E3 (dihydrolipoamide dehydrogenase); the complex contains multiple copies of the three enzymatic components (E1, E2 and E3).</text>
</comment>
<keyword evidence="4 6" id="KW-0324">Glycolysis</keyword>
<comment type="similarity">
    <text evidence="6">Belongs to the alpha-ketoglutarate dehydrogenase family.</text>
</comment>
<dbReference type="EC" id="1.2.4.2" evidence="6"/>
<comment type="catalytic activity">
    <reaction evidence="5 6">
        <text>N(6)-[(R)-lipoyl]-L-lysyl-[protein] + 2-oxoglutarate + H(+) = N(6)-[(R)-S(8)-succinyldihydrolipoyl]-L-lysyl-[protein] + CO2</text>
        <dbReference type="Rhea" id="RHEA:12188"/>
        <dbReference type="Rhea" id="RHEA-COMP:10474"/>
        <dbReference type="Rhea" id="RHEA-COMP:20092"/>
        <dbReference type="ChEBI" id="CHEBI:15378"/>
        <dbReference type="ChEBI" id="CHEBI:16526"/>
        <dbReference type="ChEBI" id="CHEBI:16810"/>
        <dbReference type="ChEBI" id="CHEBI:83099"/>
        <dbReference type="ChEBI" id="CHEBI:83120"/>
        <dbReference type="EC" id="1.2.4.2"/>
    </reaction>
</comment>
<proteinExistence type="inferred from homology"/>
<evidence type="ECO:0000259" key="7">
    <source>
        <dbReference type="SMART" id="SM00861"/>
    </source>
</evidence>
<evidence type="ECO:0000313" key="9">
    <source>
        <dbReference type="Proteomes" id="UP000005850"/>
    </source>
</evidence>
<name>A0A075R6A9_BRELA</name>
<dbReference type="Gene3D" id="3.40.50.11610">
    <property type="entry name" value="Multifunctional 2-oxoglutarate metabolism enzyme, C-terminal domain"/>
    <property type="match status" value="1"/>
</dbReference>
<feature type="domain" description="Transketolase-like pyrimidine-binding" evidence="7">
    <location>
        <begin position="597"/>
        <end position="793"/>
    </location>
</feature>
<keyword evidence="2 6" id="KW-0560">Oxidoreductase</keyword>
<evidence type="ECO:0000256" key="2">
    <source>
        <dbReference type="ARBA" id="ARBA00023002"/>
    </source>
</evidence>
<evidence type="ECO:0000256" key="3">
    <source>
        <dbReference type="ARBA" id="ARBA00023052"/>
    </source>
</evidence>
<dbReference type="PIRSF" id="PIRSF000157">
    <property type="entry name" value="Oxoglu_dh_E1"/>
    <property type="match status" value="1"/>
</dbReference>
<dbReference type="GO" id="GO:0004591">
    <property type="term" value="F:oxoglutarate dehydrogenase (succinyl-transferring) activity"/>
    <property type="evidence" value="ECO:0007669"/>
    <property type="project" value="UniProtKB-UniRule"/>
</dbReference>